<gene>
    <name evidence="6" type="ORF">B0G92_1845</name>
    <name evidence="7" type="ORF">CLV50_2417</name>
</gene>
<dbReference type="EMBL" id="PJND01000007">
    <property type="protein sequence ID" value="PKW30196.1"/>
    <property type="molecule type" value="Genomic_DNA"/>
</dbReference>
<evidence type="ECO:0000256" key="4">
    <source>
        <dbReference type="SAM" id="Phobius"/>
    </source>
</evidence>
<dbReference type="EMBL" id="RCCB01000012">
    <property type="protein sequence ID" value="RLJ24536.1"/>
    <property type="molecule type" value="Genomic_DNA"/>
</dbReference>
<name>A0A497U9W8_9FLAO</name>
<keyword evidence="8" id="KW-1185">Reference proteome</keyword>
<dbReference type="PROSITE" id="PS00041">
    <property type="entry name" value="HTH_ARAC_FAMILY_1"/>
    <property type="match status" value="1"/>
</dbReference>
<evidence type="ECO:0000313" key="8">
    <source>
        <dbReference type="Proteomes" id="UP000233767"/>
    </source>
</evidence>
<reference evidence="6 8" key="1">
    <citation type="submission" date="2017-12" db="EMBL/GenBank/DDBJ databases">
        <title>Genomic Encyclopedia of Type Strains, Phase III (KMG-III): the genomes of soil and plant-associated and newly described type strains.</title>
        <authorList>
            <person name="Whitman W."/>
        </authorList>
    </citation>
    <scope>NUCLEOTIDE SEQUENCE [LARGE SCALE GENOMIC DNA]</scope>
    <source>
        <strain evidence="6 8">IP-10</strain>
    </source>
</reference>
<feature type="transmembrane region" description="Helical" evidence="4">
    <location>
        <begin position="6"/>
        <end position="22"/>
    </location>
</feature>
<reference evidence="7 9" key="2">
    <citation type="submission" date="2018-10" db="EMBL/GenBank/DDBJ databases">
        <title>Genomic Encyclopedia of Archaeal and Bacterial Type Strains, Phase II (KMG-II): from individual species to whole genera.</title>
        <authorList>
            <person name="Goeker M."/>
        </authorList>
    </citation>
    <scope>NUCLEOTIDE SEQUENCE [LARGE SCALE GENOMIC DNA]</scope>
    <source>
        <strain evidence="7 9">DSM 21886</strain>
    </source>
</reference>
<feature type="transmembrane region" description="Helical" evidence="4">
    <location>
        <begin position="57"/>
        <end position="81"/>
    </location>
</feature>
<evidence type="ECO:0000256" key="3">
    <source>
        <dbReference type="ARBA" id="ARBA00023163"/>
    </source>
</evidence>
<dbReference type="Proteomes" id="UP000233767">
    <property type="component" value="Unassembled WGS sequence"/>
</dbReference>
<evidence type="ECO:0000256" key="2">
    <source>
        <dbReference type="ARBA" id="ARBA00023125"/>
    </source>
</evidence>
<evidence type="ECO:0000259" key="5">
    <source>
        <dbReference type="PROSITE" id="PS01124"/>
    </source>
</evidence>
<dbReference type="InterPro" id="IPR009057">
    <property type="entry name" value="Homeodomain-like_sf"/>
</dbReference>
<dbReference type="Proteomes" id="UP000275027">
    <property type="component" value="Unassembled WGS sequence"/>
</dbReference>
<accession>A0A497U9W8</accession>
<organism evidence="7 9">
    <name type="scientific">Flavobacterium lindanitolerans</name>
    <dbReference type="NCBI Taxonomy" id="428988"/>
    <lineage>
        <taxon>Bacteria</taxon>
        <taxon>Pseudomonadati</taxon>
        <taxon>Bacteroidota</taxon>
        <taxon>Flavobacteriia</taxon>
        <taxon>Flavobacteriales</taxon>
        <taxon>Flavobacteriaceae</taxon>
        <taxon>Flavobacterium</taxon>
    </lineage>
</organism>
<evidence type="ECO:0000313" key="6">
    <source>
        <dbReference type="EMBL" id="PKW30196.1"/>
    </source>
</evidence>
<dbReference type="InterPro" id="IPR018062">
    <property type="entry name" value="HTH_AraC-typ_CS"/>
</dbReference>
<dbReference type="SMART" id="SM00342">
    <property type="entry name" value="HTH_ARAC"/>
    <property type="match status" value="1"/>
</dbReference>
<feature type="domain" description="HTH araC/xylS-type" evidence="5">
    <location>
        <begin position="263"/>
        <end position="364"/>
    </location>
</feature>
<dbReference type="AlphaFoldDB" id="A0A497U9W8"/>
<dbReference type="GO" id="GO:0003700">
    <property type="term" value="F:DNA-binding transcription factor activity"/>
    <property type="evidence" value="ECO:0007669"/>
    <property type="project" value="InterPro"/>
</dbReference>
<dbReference type="Pfam" id="PF12833">
    <property type="entry name" value="HTH_18"/>
    <property type="match status" value="1"/>
</dbReference>
<keyword evidence="3" id="KW-0804">Transcription</keyword>
<feature type="transmembrane region" description="Helical" evidence="4">
    <location>
        <begin position="93"/>
        <end position="116"/>
    </location>
</feature>
<feature type="transmembrane region" description="Helical" evidence="4">
    <location>
        <begin position="170"/>
        <end position="187"/>
    </location>
</feature>
<dbReference type="Gene3D" id="1.10.10.60">
    <property type="entry name" value="Homeodomain-like"/>
    <property type="match status" value="1"/>
</dbReference>
<dbReference type="PANTHER" id="PTHR43280:SF29">
    <property type="entry name" value="ARAC-FAMILY TRANSCRIPTIONAL REGULATOR"/>
    <property type="match status" value="1"/>
</dbReference>
<keyword evidence="4" id="KW-0472">Membrane</keyword>
<dbReference type="GO" id="GO:0043565">
    <property type="term" value="F:sequence-specific DNA binding"/>
    <property type="evidence" value="ECO:0007669"/>
    <property type="project" value="InterPro"/>
</dbReference>
<dbReference type="PROSITE" id="PS01124">
    <property type="entry name" value="HTH_ARAC_FAMILY_2"/>
    <property type="match status" value="1"/>
</dbReference>
<feature type="transmembrane region" description="Helical" evidence="4">
    <location>
        <begin position="34"/>
        <end position="51"/>
    </location>
</feature>
<feature type="transmembrane region" description="Helical" evidence="4">
    <location>
        <begin position="199"/>
        <end position="216"/>
    </location>
</feature>
<evidence type="ECO:0000256" key="1">
    <source>
        <dbReference type="ARBA" id="ARBA00023015"/>
    </source>
</evidence>
<dbReference type="SUPFAM" id="SSF46689">
    <property type="entry name" value="Homeodomain-like"/>
    <property type="match status" value="1"/>
</dbReference>
<feature type="transmembrane region" description="Helical" evidence="4">
    <location>
        <begin position="128"/>
        <end position="149"/>
    </location>
</feature>
<sequence length="368" mass="42256">MNLALMYFSTGSCFLLSFLLFFHPLKQNSKANRWLAFFVVLMGSSFLGISFGEATGYLILFLNAIQFLMAPSLLLATLYFVNPTKTLTPKDGLHFFPFLFYVLIECFLFSGDGSLIRQKMFSIGYADFLVRDLLPVQLLLYIGLSYFALARHEKNLRLITASVKEINLEWLRYFLLILALVLLFWINDALVGMSFMLKVMPVAYAISAFFLAYFSIRQRTIFAFDKKELQDISELFETPQNDDSKKSARLEKNEVEILSEQLDRLMTDEKIFLDNELSLPILADKLKISIHDTSYLINEVTGNNFYNYINSKRVEEAKRLLLSDKSEGLNMLGIAFASGFNSKTTFNTAFKKWAGLSPSQYQKQNIKK</sequence>
<protein>
    <submittedName>
        <fullName evidence="7">AraC-like DNA-binding protein</fullName>
    </submittedName>
</protein>
<dbReference type="InterPro" id="IPR018060">
    <property type="entry name" value="HTH_AraC"/>
</dbReference>
<proteinExistence type="predicted"/>
<evidence type="ECO:0000313" key="9">
    <source>
        <dbReference type="Proteomes" id="UP000275027"/>
    </source>
</evidence>
<keyword evidence="1" id="KW-0805">Transcription regulation</keyword>
<keyword evidence="2 7" id="KW-0238">DNA-binding</keyword>
<comment type="caution">
    <text evidence="7">The sequence shown here is derived from an EMBL/GenBank/DDBJ whole genome shotgun (WGS) entry which is preliminary data.</text>
</comment>
<dbReference type="RefSeq" id="WP_101471873.1">
    <property type="nucleotide sequence ID" value="NZ_PJND01000007.1"/>
</dbReference>
<keyword evidence="4" id="KW-0812">Transmembrane</keyword>
<keyword evidence="4" id="KW-1133">Transmembrane helix</keyword>
<evidence type="ECO:0000313" key="7">
    <source>
        <dbReference type="EMBL" id="RLJ24536.1"/>
    </source>
</evidence>
<dbReference type="PANTHER" id="PTHR43280">
    <property type="entry name" value="ARAC-FAMILY TRANSCRIPTIONAL REGULATOR"/>
    <property type="match status" value="1"/>
</dbReference>